<reference evidence="1" key="1">
    <citation type="submission" date="2018-06" db="EMBL/GenBank/DDBJ databases">
        <authorList>
            <person name="Zhirakovskaya E."/>
        </authorList>
    </citation>
    <scope>NUCLEOTIDE SEQUENCE</scope>
</reference>
<keyword evidence="1" id="KW-0670">Pyruvate</keyword>
<sequence length="591" mass="67843">MLTAKKPYIITRGKVIVDYSGLYCDTPEQLLKSELFEETVDRFIERMAARESSIFAFLKNNLPGLKRNELTGYIVNLFRLLSSHTAEEIIAMNSEFRVILSEKEYLHEFIEELYNYWRRFERFIYLEAPKRSRYSKSSIHHAQFIKLNEEFKNLVLYVYRRISENLTGKNPRVYRQLPAGANMGMLLERIDWDCSETYATLKDIPFIRLSLIEPPLILYPAMNKRKGRFEEIPALTKEMLLLNPEEWFCFPAKVGDLTAFIYFHRDFISLGLTMSNLFEIADYEDIAGRMPDLMLVFGLTNDNFTGDTVFYEDKGSGTLIGLIRHSEDVDYFGYFKKMTLTLHNIAMLRRGRLPVHGAMVYIKLKSGGTANVVIIGDSGAGKSETLEALRVLSEEHICEMKIIFDDMGSLGLDKNGRVVGYGTEIGAFVRLDDLQPGYAYEEIDRSVFMNPDKTNARLVMPITRYHHIVKGYPVDMLLYANNYEQVDDEHPAIEFFSTPGEAISVFRSGARLAKGTTDEKGLVHTYFANPFGAPQRKEEHEKCAVSYFEKMFKSGTKVGQIRTRLGIEGFEQLGPRSASIELFKVIKRLPS</sequence>
<keyword evidence="1" id="KW-0456">Lyase</keyword>
<protein>
    <submittedName>
        <fullName evidence="1">Phosphoenolpyruvate carboxykinase [ATP]</fullName>
        <ecNumber evidence="1">4.1.1.49</ecNumber>
    </submittedName>
</protein>
<dbReference type="SUPFAM" id="SSF53795">
    <property type="entry name" value="PEP carboxykinase-like"/>
    <property type="match status" value="1"/>
</dbReference>
<accession>A0A3B1CQR8</accession>
<name>A0A3B1CQR8_9ZZZZ</name>
<dbReference type="EC" id="4.1.1.49" evidence="1"/>
<dbReference type="GO" id="GO:0016301">
    <property type="term" value="F:kinase activity"/>
    <property type="evidence" value="ECO:0007669"/>
    <property type="project" value="UniProtKB-KW"/>
</dbReference>
<keyword evidence="1" id="KW-0418">Kinase</keyword>
<keyword evidence="1" id="KW-0808">Transferase</keyword>
<dbReference type="GO" id="GO:0004612">
    <property type="term" value="F:phosphoenolpyruvate carboxykinase (ATP) activity"/>
    <property type="evidence" value="ECO:0007669"/>
    <property type="project" value="UniProtKB-EC"/>
</dbReference>
<proteinExistence type="predicted"/>
<evidence type="ECO:0000313" key="1">
    <source>
        <dbReference type="EMBL" id="VAX30652.1"/>
    </source>
</evidence>
<gene>
    <name evidence="1" type="ORF">MNBD_NITROSPIRAE02-210</name>
</gene>
<dbReference type="AlphaFoldDB" id="A0A3B1CQR8"/>
<dbReference type="EMBL" id="UOGH01000173">
    <property type="protein sequence ID" value="VAX30652.1"/>
    <property type="molecule type" value="Genomic_DNA"/>
</dbReference>
<organism evidence="1">
    <name type="scientific">hydrothermal vent metagenome</name>
    <dbReference type="NCBI Taxonomy" id="652676"/>
    <lineage>
        <taxon>unclassified sequences</taxon>
        <taxon>metagenomes</taxon>
        <taxon>ecological metagenomes</taxon>
    </lineage>
</organism>